<evidence type="ECO:0000313" key="6">
    <source>
        <dbReference type="Proteomes" id="UP000243579"/>
    </source>
</evidence>
<dbReference type="STRING" id="1202772.A0A1V9YEL7"/>
<dbReference type="InterPro" id="IPR002227">
    <property type="entry name" value="Tyrosinase_Cu-bd"/>
</dbReference>
<dbReference type="Gene3D" id="1.10.1280.10">
    <property type="entry name" value="Di-copper center containing domain from catechol oxidase"/>
    <property type="match status" value="2"/>
</dbReference>
<proteinExistence type="predicted"/>
<dbReference type="PROSITE" id="PS00498">
    <property type="entry name" value="TYROSINASE_2"/>
    <property type="match status" value="2"/>
</dbReference>
<keyword evidence="1" id="KW-0479">Metal-binding</keyword>
<evidence type="ECO:0000259" key="4">
    <source>
        <dbReference type="PROSITE" id="PS00498"/>
    </source>
</evidence>
<dbReference type="GO" id="GO:0016491">
    <property type="term" value="F:oxidoreductase activity"/>
    <property type="evidence" value="ECO:0007669"/>
    <property type="project" value="InterPro"/>
</dbReference>
<comment type="caution">
    <text evidence="5">The sequence shown here is derived from an EMBL/GenBank/DDBJ whole genome shotgun (WGS) entry which is preliminary data.</text>
</comment>
<evidence type="ECO:0000256" key="2">
    <source>
        <dbReference type="ARBA" id="ARBA00023008"/>
    </source>
</evidence>
<feature type="domain" description="Tyrosinase copper-binding" evidence="4">
    <location>
        <begin position="247"/>
        <end position="258"/>
    </location>
</feature>
<keyword evidence="3" id="KW-0732">Signal</keyword>
<reference evidence="5 6" key="1">
    <citation type="journal article" date="2014" name="Genome Biol. Evol.">
        <title>The secreted proteins of Achlya hypogyna and Thraustotheca clavata identify the ancestral oomycete secretome and reveal gene acquisitions by horizontal gene transfer.</title>
        <authorList>
            <person name="Misner I."/>
            <person name="Blouin N."/>
            <person name="Leonard G."/>
            <person name="Richards T.A."/>
            <person name="Lane C.E."/>
        </authorList>
    </citation>
    <scope>NUCLEOTIDE SEQUENCE [LARGE SCALE GENOMIC DNA]</scope>
    <source>
        <strain evidence="5 6">ATCC 48635</strain>
    </source>
</reference>
<name>A0A1V9YEL7_ACHHY</name>
<dbReference type="AlphaFoldDB" id="A0A1V9YEL7"/>
<evidence type="ECO:0000256" key="3">
    <source>
        <dbReference type="SAM" id="SignalP"/>
    </source>
</evidence>
<dbReference type="PANTHER" id="PTHR11474:SF126">
    <property type="entry name" value="TYROSINASE-LIKE PROTEIN TYR-1-RELATED"/>
    <property type="match status" value="1"/>
</dbReference>
<sequence length="958" mass="106228">MRFQYLIHALLFATVVLGQTTQCTKPRVRRAWSQMPAADKALYIEAVALGMQRGYHHKFVEIHMEPSSEREAHGCLFFYWHRAFLLAYENMLRSLGNKFACVTIPFWDYGPLGASFIAGSCKNMLDCGTLLRDFGSSLPTGSKGPLMLTANGMRFQTDNCVTSAMTKNFCQSSTAYNSNKCYNCMPRNDWSKVEVPPDVNVLNVYNNILGDVPATLDGVTSGVQYGTHNMVHAVLDSLMGTFASPGDPVFYSHHSTTDALHAIYYNCIVAGSPPANKGRDPRTWSSCRNYVGRTILPSDTITMKVGETGARTTSVWSSTSSVASFFKGLPQKYPDYADTTKLGANSYSYDFTGTTLNSMNKQCSKFRPTAAASFLTAPADTSVNSTDVTKEISWLNQATALASKYYTESRDVNHQVQLMLCVYYNECLGGVFDYSDEFKANFRATTQPPCKRMIDELASGDATIGVIGWEQVMLKNYPCNTPSSKRVRRAWSQYSKADKDTYINAVALAMQKGYHQRFVEMHMDPPSEREAHGCLFFYWHRAFLLGYENMLRSLGNQYACVTIPYWDYATLGAKFIAGSCNNMLSCSTLLQDFGGSLPRGRSTQSRSVNGASFQTDNCVVSPMTQNFCQDTKSWTDKKCYNCMPRNDWSKVAVPPDVNIVNVFNNIMGNVKPTLAGVTAGVQVGTHNMVHAVLDSLMGTFASPGDPVFFSHHAIVDAMHSIYYNCIVRRNPPANPGNDLRTWTTCRNSKGTSIDPKDIITMRVGAPATSIWTATSNPIYPFFQGLPRTYPAYADTSNLGSNSYTYDFTGTALDGMNNLCLSFKPPRAFLQESSLIEDRLNPKKASVYNPDTSSSNQSCIATESNWITEATALAAKVYSEPSDINNQVQMMLCVFYNECLGGVYDYSEEFKKTFRVHSPPPCKQVIDGLARGDFVIGVPGWEATMMKHYKCSSPSSVFA</sequence>
<dbReference type="InterPro" id="IPR050316">
    <property type="entry name" value="Tyrosinase/Hemocyanin"/>
</dbReference>
<dbReference type="EMBL" id="JNBR01001928">
    <property type="protein sequence ID" value="OQR84151.1"/>
    <property type="molecule type" value="Genomic_DNA"/>
</dbReference>
<keyword evidence="6" id="KW-1185">Reference proteome</keyword>
<dbReference type="SUPFAM" id="SSF48056">
    <property type="entry name" value="Di-copper centre-containing domain"/>
    <property type="match status" value="2"/>
</dbReference>
<dbReference type="PANTHER" id="PTHR11474">
    <property type="entry name" value="TYROSINASE FAMILY MEMBER"/>
    <property type="match status" value="1"/>
</dbReference>
<gene>
    <name evidence="5" type="ORF">ACHHYP_13834</name>
</gene>
<accession>A0A1V9YEL7</accession>
<dbReference type="Pfam" id="PF00264">
    <property type="entry name" value="Tyrosinase"/>
    <property type="match status" value="2"/>
</dbReference>
<dbReference type="GO" id="GO:0046872">
    <property type="term" value="F:metal ion binding"/>
    <property type="evidence" value="ECO:0007669"/>
    <property type="project" value="UniProtKB-KW"/>
</dbReference>
<feature type="chain" id="PRO_5012935538" description="Tyrosinase copper-binding domain-containing protein" evidence="3">
    <location>
        <begin position="19"/>
        <end position="958"/>
    </location>
</feature>
<organism evidence="5 6">
    <name type="scientific">Achlya hypogyna</name>
    <name type="common">Oomycete</name>
    <name type="synonym">Protoachlya hypogyna</name>
    <dbReference type="NCBI Taxonomy" id="1202772"/>
    <lineage>
        <taxon>Eukaryota</taxon>
        <taxon>Sar</taxon>
        <taxon>Stramenopiles</taxon>
        <taxon>Oomycota</taxon>
        <taxon>Saprolegniomycetes</taxon>
        <taxon>Saprolegniales</taxon>
        <taxon>Achlyaceae</taxon>
        <taxon>Achlya</taxon>
    </lineage>
</organism>
<dbReference type="OrthoDB" id="6132182at2759"/>
<dbReference type="Proteomes" id="UP000243579">
    <property type="component" value="Unassembled WGS sequence"/>
</dbReference>
<evidence type="ECO:0000313" key="5">
    <source>
        <dbReference type="EMBL" id="OQR84151.1"/>
    </source>
</evidence>
<evidence type="ECO:0000256" key="1">
    <source>
        <dbReference type="ARBA" id="ARBA00022723"/>
    </source>
</evidence>
<protein>
    <recommendedName>
        <fullName evidence="4">Tyrosinase copper-binding domain-containing protein</fullName>
    </recommendedName>
</protein>
<dbReference type="PRINTS" id="PR00092">
    <property type="entry name" value="TYROSINASE"/>
</dbReference>
<keyword evidence="2" id="KW-0186">Copper</keyword>
<dbReference type="InterPro" id="IPR008922">
    <property type="entry name" value="Di-copper_centre_dom_sf"/>
</dbReference>
<feature type="domain" description="Tyrosinase copper-binding" evidence="4">
    <location>
        <begin position="705"/>
        <end position="716"/>
    </location>
</feature>
<feature type="signal peptide" evidence="3">
    <location>
        <begin position="1"/>
        <end position="18"/>
    </location>
</feature>